<comment type="caution">
    <text evidence="2">The sequence shown here is derived from an EMBL/GenBank/DDBJ whole genome shotgun (WGS) entry which is preliminary data.</text>
</comment>
<evidence type="ECO:0000313" key="2">
    <source>
        <dbReference type="EMBL" id="GBE88703.1"/>
    </source>
</evidence>
<keyword evidence="1" id="KW-0732">Signal</keyword>
<feature type="chain" id="PRO_5019247363" evidence="1">
    <location>
        <begin position="20"/>
        <end position="262"/>
    </location>
</feature>
<dbReference type="InParanoid" id="A0A401H2S9"/>
<reference evidence="2 3" key="1">
    <citation type="journal article" date="2018" name="Sci. Rep.">
        <title>Genome sequence of the cauliflower mushroom Sparassis crispa (Hanabiratake) and its association with beneficial usage.</title>
        <authorList>
            <person name="Kiyama R."/>
            <person name="Furutani Y."/>
            <person name="Kawaguchi K."/>
            <person name="Nakanishi T."/>
        </authorList>
    </citation>
    <scope>NUCLEOTIDE SEQUENCE [LARGE SCALE GENOMIC DNA]</scope>
</reference>
<evidence type="ECO:0000313" key="3">
    <source>
        <dbReference type="Proteomes" id="UP000287166"/>
    </source>
</evidence>
<dbReference type="GeneID" id="38785620"/>
<evidence type="ECO:0000256" key="1">
    <source>
        <dbReference type="SAM" id="SignalP"/>
    </source>
</evidence>
<dbReference type="OrthoDB" id="3255642at2759"/>
<gene>
    <name evidence="2" type="ORF">SCP_1401080</name>
</gene>
<proteinExistence type="predicted"/>
<feature type="signal peptide" evidence="1">
    <location>
        <begin position="1"/>
        <end position="19"/>
    </location>
</feature>
<dbReference type="STRING" id="139825.A0A401H2S9"/>
<protein>
    <submittedName>
        <fullName evidence="2">Uncharacterized protein</fullName>
    </submittedName>
</protein>
<accession>A0A401H2S9</accession>
<dbReference type="EMBL" id="BFAD01000014">
    <property type="protein sequence ID" value="GBE88703.1"/>
    <property type="molecule type" value="Genomic_DNA"/>
</dbReference>
<dbReference type="RefSeq" id="XP_027619616.1">
    <property type="nucleotide sequence ID" value="XM_027763815.1"/>
</dbReference>
<dbReference type="AlphaFoldDB" id="A0A401H2S9"/>
<sequence length="262" mass="28419">MRCIPFFSFLFAVPVTVFACEGECIVGITNAFLTNYSDPIHAVMNNVATQISAILPSNPSPSTSLGYLSPIFSAYKKQAYNGMETAIFPDYFHGKCQQNGVDPAGCPNPDCPVVCGTPGSMVHFYPVLRFLAFNYTRTALQELSMPGSPTNQQVEASVMNAAREHTRRISRVFPRSLMKSMAKSAVASPTATLPNSGEGDETIVPLFLKKRTQDISSALQKILAKIPGLLVDACGGSADTDPSGLPDCSWEERMKEYILTFP</sequence>
<organism evidence="2 3">
    <name type="scientific">Sparassis crispa</name>
    <dbReference type="NCBI Taxonomy" id="139825"/>
    <lineage>
        <taxon>Eukaryota</taxon>
        <taxon>Fungi</taxon>
        <taxon>Dikarya</taxon>
        <taxon>Basidiomycota</taxon>
        <taxon>Agaricomycotina</taxon>
        <taxon>Agaricomycetes</taxon>
        <taxon>Polyporales</taxon>
        <taxon>Sparassidaceae</taxon>
        <taxon>Sparassis</taxon>
    </lineage>
</organism>
<keyword evidence="3" id="KW-1185">Reference proteome</keyword>
<dbReference type="Proteomes" id="UP000287166">
    <property type="component" value="Unassembled WGS sequence"/>
</dbReference>
<name>A0A401H2S9_9APHY</name>
<dbReference type="PROSITE" id="PS51257">
    <property type="entry name" value="PROKAR_LIPOPROTEIN"/>
    <property type="match status" value="1"/>
</dbReference>